<dbReference type="Pfam" id="PF08547">
    <property type="entry name" value="CIA30"/>
    <property type="match status" value="1"/>
</dbReference>
<organism evidence="7 8">
    <name type="scientific">Tetrapyrgos nigripes</name>
    <dbReference type="NCBI Taxonomy" id="182062"/>
    <lineage>
        <taxon>Eukaryota</taxon>
        <taxon>Fungi</taxon>
        <taxon>Dikarya</taxon>
        <taxon>Basidiomycota</taxon>
        <taxon>Agaricomycotina</taxon>
        <taxon>Agaricomycetes</taxon>
        <taxon>Agaricomycetidae</taxon>
        <taxon>Agaricales</taxon>
        <taxon>Marasmiineae</taxon>
        <taxon>Marasmiaceae</taxon>
        <taxon>Tetrapyrgos</taxon>
    </lineage>
</organism>
<dbReference type="PANTHER" id="PTHR13194">
    <property type="entry name" value="COMPLEX I INTERMEDIATE-ASSOCIATED PROTEIN 30"/>
    <property type="match status" value="1"/>
</dbReference>
<dbReference type="OrthoDB" id="42561at2759"/>
<evidence type="ECO:0000256" key="1">
    <source>
        <dbReference type="ARBA" id="ARBA00004173"/>
    </source>
</evidence>
<evidence type="ECO:0000256" key="2">
    <source>
        <dbReference type="ARBA" id="ARBA00007884"/>
    </source>
</evidence>
<evidence type="ECO:0000259" key="6">
    <source>
        <dbReference type="Pfam" id="PF08547"/>
    </source>
</evidence>
<dbReference type="InterPro" id="IPR008979">
    <property type="entry name" value="Galactose-bd-like_sf"/>
</dbReference>
<dbReference type="GO" id="GO:0010257">
    <property type="term" value="P:NADH dehydrogenase complex assembly"/>
    <property type="evidence" value="ECO:0007669"/>
    <property type="project" value="TreeGrafter"/>
</dbReference>
<evidence type="ECO:0000256" key="5">
    <source>
        <dbReference type="SAM" id="MobiDB-lite"/>
    </source>
</evidence>
<feature type="compositionally biased region" description="Basic and acidic residues" evidence="5">
    <location>
        <begin position="237"/>
        <end position="260"/>
    </location>
</feature>
<dbReference type="InterPro" id="IPR039131">
    <property type="entry name" value="NDUFAF1"/>
</dbReference>
<reference evidence="7 8" key="1">
    <citation type="journal article" date="2020" name="ISME J.">
        <title>Uncovering the hidden diversity of litter-decomposition mechanisms in mushroom-forming fungi.</title>
        <authorList>
            <person name="Floudas D."/>
            <person name="Bentzer J."/>
            <person name="Ahren D."/>
            <person name="Johansson T."/>
            <person name="Persson P."/>
            <person name="Tunlid A."/>
        </authorList>
    </citation>
    <scope>NUCLEOTIDE SEQUENCE [LARGE SCALE GENOMIC DNA]</scope>
    <source>
        <strain evidence="7 8">CBS 291.85</strain>
    </source>
</reference>
<evidence type="ECO:0000256" key="4">
    <source>
        <dbReference type="ARBA" id="ARBA00023186"/>
    </source>
</evidence>
<dbReference type="GO" id="GO:0005739">
    <property type="term" value="C:mitochondrion"/>
    <property type="evidence" value="ECO:0007669"/>
    <property type="project" value="UniProtKB-SubCell"/>
</dbReference>
<feature type="region of interest" description="Disordered" evidence="5">
    <location>
        <begin position="235"/>
        <end position="260"/>
    </location>
</feature>
<gene>
    <name evidence="7" type="ORF">D9758_004017</name>
</gene>
<evidence type="ECO:0000313" key="8">
    <source>
        <dbReference type="Proteomes" id="UP000559256"/>
    </source>
</evidence>
<keyword evidence="8" id="KW-1185">Reference proteome</keyword>
<keyword evidence="3" id="KW-0496">Mitochondrion</keyword>
<dbReference type="GO" id="GO:0006120">
    <property type="term" value="P:mitochondrial electron transport, NADH to ubiquinone"/>
    <property type="evidence" value="ECO:0007669"/>
    <property type="project" value="TreeGrafter"/>
</dbReference>
<name>A0A8H5LRS1_9AGAR</name>
<keyword evidence="4" id="KW-0143">Chaperone</keyword>
<feature type="domain" description="NADH:ubiquinone oxidoreductase intermediate-associated protein 30" evidence="6">
    <location>
        <begin position="38"/>
        <end position="220"/>
    </location>
</feature>
<comment type="similarity">
    <text evidence="2">Belongs to the CIA30 family.</text>
</comment>
<dbReference type="GO" id="GO:0051082">
    <property type="term" value="F:unfolded protein binding"/>
    <property type="evidence" value="ECO:0007669"/>
    <property type="project" value="TreeGrafter"/>
</dbReference>
<protein>
    <recommendedName>
        <fullName evidence="6">NADH:ubiquinone oxidoreductase intermediate-associated protein 30 domain-containing protein</fullName>
    </recommendedName>
</protein>
<proteinExistence type="inferred from homology"/>
<evidence type="ECO:0000313" key="7">
    <source>
        <dbReference type="EMBL" id="KAF5367029.1"/>
    </source>
</evidence>
<dbReference type="InterPro" id="IPR013857">
    <property type="entry name" value="NADH-UbQ_OxRdtase-assoc_prot30"/>
</dbReference>
<dbReference type="AlphaFoldDB" id="A0A8H5LRS1"/>
<sequence>MAQSLFWKRSTQRFKDSFMAIVKMSGADEPSRAPRTLFSFKTPEDIQLFATGCDADVGGNSTVHLDLYQPSGKDKSPYARFWGDMRLDVKPHAQGKLRPTLFGETLESIEFHEYLALRVRLGGDPSTHNAYYVNLQTNGPVSTDVWQHRLFFRNSHLNPDKNKELDHYNQWEDIFIPFKNFVRTNNGELAEIKLQMSHHFRTIGISILGGNSGSQGRYDLGIESIRVVNAEDAVQDGDQKADLKNEKQSSKDDGWEDLKL</sequence>
<comment type="caution">
    <text evidence="7">The sequence shown here is derived from an EMBL/GenBank/DDBJ whole genome shotgun (WGS) entry which is preliminary data.</text>
</comment>
<evidence type="ECO:0000256" key="3">
    <source>
        <dbReference type="ARBA" id="ARBA00023128"/>
    </source>
</evidence>
<dbReference type="Proteomes" id="UP000559256">
    <property type="component" value="Unassembled WGS sequence"/>
</dbReference>
<dbReference type="EMBL" id="JAACJM010000020">
    <property type="protein sequence ID" value="KAF5367029.1"/>
    <property type="molecule type" value="Genomic_DNA"/>
</dbReference>
<dbReference type="SUPFAM" id="SSF49785">
    <property type="entry name" value="Galactose-binding domain-like"/>
    <property type="match status" value="1"/>
</dbReference>
<dbReference type="PANTHER" id="PTHR13194:SF18">
    <property type="entry name" value="COMPLEX I INTERMEDIATE-ASSOCIATED PROTEIN 30, MITOCHONDRIAL"/>
    <property type="match status" value="1"/>
</dbReference>
<accession>A0A8H5LRS1</accession>
<comment type="subcellular location">
    <subcellularLocation>
        <location evidence="1">Mitochondrion</location>
    </subcellularLocation>
</comment>